<evidence type="ECO:0000313" key="2">
    <source>
        <dbReference type="Proteomes" id="UP000654075"/>
    </source>
</evidence>
<dbReference type="AlphaFoldDB" id="A0A813DI22"/>
<dbReference type="Proteomes" id="UP000654075">
    <property type="component" value="Unassembled WGS sequence"/>
</dbReference>
<dbReference type="EMBL" id="CAJNNV010002654">
    <property type="protein sequence ID" value="CAE8587555.1"/>
    <property type="molecule type" value="Genomic_DNA"/>
</dbReference>
<proteinExistence type="predicted"/>
<reference evidence="1" key="1">
    <citation type="submission" date="2021-02" db="EMBL/GenBank/DDBJ databases">
        <authorList>
            <person name="Dougan E. K."/>
            <person name="Rhodes N."/>
            <person name="Thang M."/>
            <person name="Chan C."/>
        </authorList>
    </citation>
    <scope>NUCLEOTIDE SEQUENCE</scope>
</reference>
<accession>A0A813DI22</accession>
<name>A0A813DI22_POLGL</name>
<keyword evidence="2" id="KW-1185">Reference proteome</keyword>
<protein>
    <submittedName>
        <fullName evidence="1">Uncharacterized protein</fullName>
    </submittedName>
</protein>
<organism evidence="1 2">
    <name type="scientific">Polarella glacialis</name>
    <name type="common">Dinoflagellate</name>
    <dbReference type="NCBI Taxonomy" id="89957"/>
    <lineage>
        <taxon>Eukaryota</taxon>
        <taxon>Sar</taxon>
        <taxon>Alveolata</taxon>
        <taxon>Dinophyceae</taxon>
        <taxon>Suessiales</taxon>
        <taxon>Suessiaceae</taxon>
        <taxon>Polarella</taxon>
    </lineage>
</organism>
<gene>
    <name evidence="1" type="ORF">PGLA1383_LOCUS6387</name>
</gene>
<comment type="caution">
    <text evidence="1">The sequence shown here is derived from an EMBL/GenBank/DDBJ whole genome shotgun (WGS) entry which is preliminary data.</text>
</comment>
<sequence length="161" mass="17267">MADSAAKADAVPANAEVAPAKEMPASAQVTTASAQAVMASIGFWMSDAGQCHIFEDTITCQLTYEELLGDGSERLHGRLKAVPAEEGAGDSTNWQAELMILEEDEGPWYGPSCGEKPDVVGEIKVTLRELSKGVLQLETRVKTEDDKDWAAPVLFSPVKED</sequence>
<evidence type="ECO:0000313" key="1">
    <source>
        <dbReference type="EMBL" id="CAE8587555.1"/>
    </source>
</evidence>